<dbReference type="AlphaFoldDB" id="A0A6D2JR10"/>
<dbReference type="InterPro" id="IPR011009">
    <property type="entry name" value="Kinase-like_dom_sf"/>
</dbReference>
<dbReference type="Gene3D" id="1.10.510.10">
    <property type="entry name" value="Transferase(Phosphotransferase) domain 1"/>
    <property type="match status" value="1"/>
</dbReference>
<accession>A0A6D2JR10</accession>
<reference evidence="2" key="1">
    <citation type="submission" date="2020-01" db="EMBL/GenBank/DDBJ databases">
        <authorList>
            <person name="Mishra B."/>
        </authorList>
    </citation>
    <scope>NUCLEOTIDE SEQUENCE [LARGE SCALE GENOMIC DNA]</scope>
</reference>
<feature type="region of interest" description="Disordered" evidence="1">
    <location>
        <begin position="1"/>
        <end position="35"/>
    </location>
</feature>
<comment type="caution">
    <text evidence="2">The sequence shown here is derived from an EMBL/GenBank/DDBJ whole genome shotgun (WGS) entry which is preliminary data.</text>
</comment>
<evidence type="ECO:0000313" key="2">
    <source>
        <dbReference type="EMBL" id="CAA7039076.1"/>
    </source>
</evidence>
<evidence type="ECO:0000256" key="1">
    <source>
        <dbReference type="SAM" id="MobiDB-lite"/>
    </source>
</evidence>
<gene>
    <name evidence="2" type="ORF">MERR_LOCUS26311</name>
</gene>
<proteinExistence type="predicted"/>
<sequence>MRRFFTCDGSRVEEQAPPAQRERPHVPENVNNQNDDVDEAHKFTAHAYEFMPKGSLDHHIYAHTKLGPGLPQEYPVLNWETRMSIAVGVAEALNYLQGR</sequence>
<dbReference type="Proteomes" id="UP000467841">
    <property type="component" value="Unassembled WGS sequence"/>
</dbReference>
<name>A0A6D2JR10_9BRAS</name>
<dbReference type="EMBL" id="CACVBM020001206">
    <property type="protein sequence ID" value="CAA7039076.1"/>
    <property type="molecule type" value="Genomic_DNA"/>
</dbReference>
<protein>
    <submittedName>
        <fullName evidence="2">Uncharacterized protein</fullName>
    </submittedName>
</protein>
<dbReference type="SUPFAM" id="SSF56112">
    <property type="entry name" value="Protein kinase-like (PK-like)"/>
    <property type="match status" value="1"/>
</dbReference>
<dbReference type="OrthoDB" id="4062651at2759"/>
<keyword evidence="3" id="KW-1185">Reference proteome</keyword>
<feature type="compositionally biased region" description="Basic and acidic residues" evidence="1">
    <location>
        <begin position="10"/>
        <end position="26"/>
    </location>
</feature>
<evidence type="ECO:0000313" key="3">
    <source>
        <dbReference type="Proteomes" id="UP000467841"/>
    </source>
</evidence>
<organism evidence="2 3">
    <name type="scientific">Microthlaspi erraticum</name>
    <dbReference type="NCBI Taxonomy" id="1685480"/>
    <lineage>
        <taxon>Eukaryota</taxon>
        <taxon>Viridiplantae</taxon>
        <taxon>Streptophyta</taxon>
        <taxon>Embryophyta</taxon>
        <taxon>Tracheophyta</taxon>
        <taxon>Spermatophyta</taxon>
        <taxon>Magnoliopsida</taxon>
        <taxon>eudicotyledons</taxon>
        <taxon>Gunneridae</taxon>
        <taxon>Pentapetalae</taxon>
        <taxon>rosids</taxon>
        <taxon>malvids</taxon>
        <taxon>Brassicales</taxon>
        <taxon>Brassicaceae</taxon>
        <taxon>Coluteocarpeae</taxon>
        <taxon>Microthlaspi</taxon>
    </lineage>
</organism>